<comment type="similarity">
    <text evidence="2">Belongs to the major facilitator superfamily.</text>
</comment>
<feature type="domain" description="Major facilitator superfamily (MFS) profile" evidence="8">
    <location>
        <begin position="59"/>
        <end position="472"/>
    </location>
</feature>
<dbReference type="SUPFAM" id="SSF103473">
    <property type="entry name" value="MFS general substrate transporter"/>
    <property type="match status" value="1"/>
</dbReference>
<keyword evidence="6 7" id="KW-0472">Membrane</keyword>
<feature type="transmembrane region" description="Helical" evidence="7">
    <location>
        <begin position="354"/>
        <end position="372"/>
    </location>
</feature>
<accession>A0A1V6UH01</accession>
<dbReference type="Gene3D" id="1.20.1250.20">
    <property type="entry name" value="MFS general substrate transporter like domains"/>
    <property type="match status" value="2"/>
</dbReference>
<dbReference type="Proteomes" id="UP000191500">
    <property type="component" value="Unassembled WGS sequence"/>
</dbReference>
<feature type="transmembrane region" description="Helical" evidence="7">
    <location>
        <begin position="55"/>
        <end position="72"/>
    </location>
</feature>
<sequence length="503" mass="55944">MSSNNTMTEPKTELVMLKSSKMNKDISEPDDHDQEIGSTIETYDRKAESKMLRKFDFFAVIPLGVFYMMAILDRSNLGNANIAGMPEDIGLTGNQFGTATTLLYATYVPFEAPVSILVKSVGPKVLISASAFCWGSVTLGMAFITNYKGLYVCRLLMGLFEAGLIPASEVYMALVYNRTERGRRMSLFYTFSCLASAFGGLLAYGLTQIHGPNGFEGWRWLFSVEAAITIILVPLFYFVFPKTPVDAWFLTDEEKRIVRARYNNDPHWAFDEKFSWTELGKVFTDVKFYAFFVYQFSINLTQFGFTTFLPTIISGLGYTSIHANLMTVPIYISALAVFLVIAFASDRYGMRGPFMAGPAILILVGLILLVSVENLNVRFAACFLTAFGLYPAAALSMMWLQDNVAGFYKRSSMVGFTLTLANTSGVVVGQIFTADDKPYYKKGLSICLGFCVLAILIVLALMTGMTVVNRKREAAIREADAAGSPLPRQPQEGDYDVYFRYTI</sequence>
<dbReference type="GO" id="GO:0022857">
    <property type="term" value="F:transmembrane transporter activity"/>
    <property type="evidence" value="ECO:0007669"/>
    <property type="project" value="InterPro"/>
</dbReference>
<evidence type="ECO:0000313" key="10">
    <source>
        <dbReference type="Proteomes" id="UP000191500"/>
    </source>
</evidence>
<keyword evidence="5 7" id="KW-1133">Transmembrane helix</keyword>
<protein>
    <recommendedName>
        <fullName evidence="8">Major facilitator superfamily (MFS) profile domain-containing protein</fullName>
    </recommendedName>
</protein>
<dbReference type="EMBL" id="MDDG01000009">
    <property type="protein sequence ID" value="OQE37732.1"/>
    <property type="molecule type" value="Genomic_DNA"/>
</dbReference>
<evidence type="ECO:0000256" key="2">
    <source>
        <dbReference type="ARBA" id="ARBA00008335"/>
    </source>
</evidence>
<keyword evidence="3" id="KW-0813">Transport</keyword>
<organism evidence="9 10">
    <name type="scientific">Penicillium coprophilum</name>
    <dbReference type="NCBI Taxonomy" id="36646"/>
    <lineage>
        <taxon>Eukaryota</taxon>
        <taxon>Fungi</taxon>
        <taxon>Dikarya</taxon>
        <taxon>Ascomycota</taxon>
        <taxon>Pezizomycotina</taxon>
        <taxon>Eurotiomycetes</taxon>
        <taxon>Eurotiomycetidae</taxon>
        <taxon>Eurotiales</taxon>
        <taxon>Aspergillaceae</taxon>
        <taxon>Penicillium</taxon>
    </lineage>
</organism>
<dbReference type="InterPro" id="IPR011701">
    <property type="entry name" value="MFS"/>
</dbReference>
<evidence type="ECO:0000256" key="6">
    <source>
        <dbReference type="ARBA" id="ARBA00023136"/>
    </source>
</evidence>
<keyword evidence="4 7" id="KW-0812">Transmembrane</keyword>
<dbReference type="AlphaFoldDB" id="A0A1V6UH01"/>
<keyword evidence="10" id="KW-1185">Reference proteome</keyword>
<dbReference type="PANTHER" id="PTHR43791">
    <property type="entry name" value="PERMEASE-RELATED"/>
    <property type="match status" value="1"/>
</dbReference>
<proteinExistence type="inferred from homology"/>
<feature type="transmembrane region" description="Helical" evidence="7">
    <location>
        <begin position="187"/>
        <end position="206"/>
    </location>
</feature>
<dbReference type="InterPro" id="IPR020846">
    <property type="entry name" value="MFS_dom"/>
</dbReference>
<feature type="transmembrane region" description="Helical" evidence="7">
    <location>
        <begin position="412"/>
        <end position="431"/>
    </location>
</feature>
<dbReference type="STRING" id="36646.A0A1V6UH01"/>
<gene>
    <name evidence="9" type="ORF">PENCOP_c009G02860</name>
</gene>
<evidence type="ECO:0000313" key="9">
    <source>
        <dbReference type="EMBL" id="OQE37732.1"/>
    </source>
</evidence>
<evidence type="ECO:0000256" key="7">
    <source>
        <dbReference type="SAM" id="Phobius"/>
    </source>
</evidence>
<feature type="transmembrane region" description="Helical" evidence="7">
    <location>
        <begin position="288"/>
        <end position="309"/>
    </location>
</feature>
<feature type="transmembrane region" description="Helical" evidence="7">
    <location>
        <begin position="321"/>
        <end position="342"/>
    </location>
</feature>
<dbReference type="Pfam" id="PF07690">
    <property type="entry name" value="MFS_1"/>
    <property type="match status" value="1"/>
</dbReference>
<dbReference type="PROSITE" id="PS50850">
    <property type="entry name" value="MFS"/>
    <property type="match status" value="1"/>
</dbReference>
<evidence type="ECO:0000256" key="4">
    <source>
        <dbReference type="ARBA" id="ARBA00022692"/>
    </source>
</evidence>
<dbReference type="FunFam" id="1.20.1250.20:FF:000018">
    <property type="entry name" value="MFS transporter permease"/>
    <property type="match status" value="1"/>
</dbReference>
<evidence type="ECO:0000256" key="1">
    <source>
        <dbReference type="ARBA" id="ARBA00004141"/>
    </source>
</evidence>
<name>A0A1V6UH01_9EURO</name>
<evidence type="ECO:0000256" key="5">
    <source>
        <dbReference type="ARBA" id="ARBA00022989"/>
    </source>
</evidence>
<dbReference type="InterPro" id="IPR036259">
    <property type="entry name" value="MFS_trans_sf"/>
</dbReference>
<evidence type="ECO:0000259" key="8">
    <source>
        <dbReference type="PROSITE" id="PS50850"/>
    </source>
</evidence>
<feature type="transmembrane region" description="Helical" evidence="7">
    <location>
        <begin position="96"/>
        <end position="118"/>
    </location>
</feature>
<dbReference type="PANTHER" id="PTHR43791:SF101">
    <property type="entry name" value="HIGH-AFFINITY NICOTINIC ACID TRANSPORTER"/>
    <property type="match status" value="1"/>
</dbReference>
<dbReference type="GO" id="GO:0016020">
    <property type="term" value="C:membrane"/>
    <property type="evidence" value="ECO:0007669"/>
    <property type="project" value="UniProtKB-SubCell"/>
</dbReference>
<evidence type="ECO:0000256" key="3">
    <source>
        <dbReference type="ARBA" id="ARBA00022448"/>
    </source>
</evidence>
<reference evidence="10" key="1">
    <citation type="journal article" date="2017" name="Nat. Microbiol.">
        <title>Global analysis of biosynthetic gene clusters reveals vast potential of secondary metabolite production in Penicillium species.</title>
        <authorList>
            <person name="Nielsen J.C."/>
            <person name="Grijseels S."/>
            <person name="Prigent S."/>
            <person name="Ji B."/>
            <person name="Dainat J."/>
            <person name="Nielsen K.F."/>
            <person name="Frisvad J.C."/>
            <person name="Workman M."/>
            <person name="Nielsen J."/>
        </authorList>
    </citation>
    <scope>NUCLEOTIDE SEQUENCE [LARGE SCALE GENOMIC DNA]</scope>
    <source>
        <strain evidence="10">IBT 31321</strain>
    </source>
</reference>
<feature type="transmembrane region" description="Helical" evidence="7">
    <location>
        <begin position="378"/>
        <end position="400"/>
    </location>
</feature>
<feature type="transmembrane region" description="Helical" evidence="7">
    <location>
        <begin position="125"/>
        <end position="144"/>
    </location>
</feature>
<dbReference type="FunFam" id="1.20.1250.20:FF:000013">
    <property type="entry name" value="MFS general substrate transporter"/>
    <property type="match status" value="1"/>
</dbReference>
<feature type="transmembrane region" description="Helical" evidence="7">
    <location>
        <begin position="443"/>
        <end position="468"/>
    </location>
</feature>
<comment type="subcellular location">
    <subcellularLocation>
        <location evidence="1">Membrane</location>
        <topology evidence="1">Multi-pass membrane protein</topology>
    </subcellularLocation>
</comment>
<feature type="transmembrane region" description="Helical" evidence="7">
    <location>
        <begin position="218"/>
        <end position="240"/>
    </location>
</feature>
<comment type="caution">
    <text evidence="9">The sequence shown here is derived from an EMBL/GenBank/DDBJ whole genome shotgun (WGS) entry which is preliminary data.</text>
</comment>
<feature type="transmembrane region" description="Helical" evidence="7">
    <location>
        <begin position="156"/>
        <end position="175"/>
    </location>
</feature>